<dbReference type="Pfam" id="PF01370">
    <property type="entry name" value="Epimerase"/>
    <property type="match status" value="1"/>
</dbReference>
<dbReference type="NCBIfam" id="NF047837">
    <property type="entry name" value="UDPAcbARedWbcJ"/>
    <property type="match status" value="1"/>
</dbReference>
<dbReference type="Gene3D" id="2.60.120.10">
    <property type="entry name" value="Jelly Rolls"/>
    <property type="match status" value="1"/>
</dbReference>
<dbReference type="InterPro" id="IPR001509">
    <property type="entry name" value="Epimerase_deHydtase"/>
</dbReference>
<feature type="domain" description="NAD-dependent epimerase/dehydratase" evidence="1">
    <location>
        <begin position="3"/>
        <end position="187"/>
    </location>
</feature>
<dbReference type="AlphaFoldDB" id="A0A381XZC3"/>
<accession>A0A381XZC3</accession>
<dbReference type="SUPFAM" id="SSF51735">
    <property type="entry name" value="NAD(P)-binding Rossmann-fold domains"/>
    <property type="match status" value="1"/>
</dbReference>
<dbReference type="InterPro" id="IPR050177">
    <property type="entry name" value="Lipid_A_modif_metabolic_enz"/>
</dbReference>
<dbReference type="InterPro" id="IPR029303">
    <property type="entry name" value="CapF_C"/>
</dbReference>
<evidence type="ECO:0000259" key="1">
    <source>
        <dbReference type="Pfam" id="PF01370"/>
    </source>
</evidence>
<dbReference type="EMBL" id="UINC01016771">
    <property type="protein sequence ID" value="SVA69583.1"/>
    <property type="molecule type" value="Genomic_DNA"/>
</dbReference>
<feature type="domain" description="Capsular polysaccharide assembling protein CapF C-terminal" evidence="2">
    <location>
        <begin position="255"/>
        <end position="364"/>
    </location>
</feature>
<dbReference type="PANTHER" id="PTHR43245">
    <property type="entry name" value="BIFUNCTIONAL POLYMYXIN RESISTANCE PROTEIN ARNA"/>
    <property type="match status" value="1"/>
</dbReference>
<proteinExistence type="predicted"/>
<reference evidence="3" key="1">
    <citation type="submission" date="2018-05" db="EMBL/GenBank/DDBJ databases">
        <authorList>
            <person name="Lanie J.A."/>
            <person name="Ng W.-L."/>
            <person name="Kazmierczak K.M."/>
            <person name="Andrzejewski T.M."/>
            <person name="Davidsen T.M."/>
            <person name="Wayne K.J."/>
            <person name="Tettelin H."/>
            <person name="Glass J.I."/>
            <person name="Rusch D."/>
            <person name="Podicherti R."/>
            <person name="Tsui H.-C.T."/>
            <person name="Winkler M.E."/>
        </authorList>
    </citation>
    <scope>NUCLEOTIDE SEQUENCE</scope>
</reference>
<dbReference type="Pfam" id="PF14667">
    <property type="entry name" value="Polysacc_synt_C"/>
    <property type="match status" value="1"/>
</dbReference>
<dbReference type="InterPro" id="IPR036291">
    <property type="entry name" value="NAD(P)-bd_dom_sf"/>
</dbReference>
<dbReference type="InterPro" id="IPR014710">
    <property type="entry name" value="RmlC-like_jellyroll"/>
</dbReference>
<gene>
    <name evidence="3" type="ORF">METZ01_LOCUS122437</name>
</gene>
<name>A0A381XZC3_9ZZZZ</name>
<evidence type="ECO:0000259" key="2">
    <source>
        <dbReference type="Pfam" id="PF14667"/>
    </source>
</evidence>
<protein>
    <submittedName>
        <fullName evidence="3">Uncharacterized protein</fullName>
    </submittedName>
</protein>
<dbReference type="SUPFAM" id="SSF51182">
    <property type="entry name" value="RmlC-like cupins"/>
    <property type="match status" value="1"/>
</dbReference>
<evidence type="ECO:0000313" key="3">
    <source>
        <dbReference type="EMBL" id="SVA69583.1"/>
    </source>
</evidence>
<dbReference type="Gene3D" id="3.40.50.720">
    <property type="entry name" value="NAD(P)-binding Rossmann-like Domain"/>
    <property type="match status" value="1"/>
</dbReference>
<dbReference type="CDD" id="cd07007">
    <property type="entry name" value="cupin_CapF-like_C"/>
    <property type="match status" value="1"/>
</dbReference>
<dbReference type="InterPro" id="IPR011051">
    <property type="entry name" value="RmlC_Cupin_sf"/>
</dbReference>
<dbReference type="PANTHER" id="PTHR43245:SF55">
    <property type="entry name" value="NAD(P)-BINDING DOMAIN-CONTAINING PROTEIN"/>
    <property type="match status" value="1"/>
</dbReference>
<sequence>MRVLVTGSDGFIGKNMVVHLNELEGFESLKFTRQDSIEKLKILVSQADAIIHLAGENRPKNKVAFEKVNVGLSKILCDTIKDNGKKIKLIFASSIQADQDSQFGRSKHAAEKLFEKLSKDTDNSVFIYRLTNTFGKWSKPNYNSVVSTFCYNIAHGLPIQINDASKKLNLVYVDDVISEFLRAVKSETNGLTWGSVEPVYPITLGKLANQIEAFKNNRSSLVSERVGSGIIRSLYSTFVSYLSPEQFSYDLPQYGDERGTFVEILKTHDSGQFSYFTAHPGVTRGSHYHHSKSEKFLVIKGSALFGFRHIVTNEIYEILTSSEKPQVVETVPGWTHEITNVGKEEMFVILWANEIFDKDRPDTINCKV</sequence>
<organism evidence="3">
    <name type="scientific">marine metagenome</name>
    <dbReference type="NCBI Taxonomy" id="408172"/>
    <lineage>
        <taxon>unclassified sequences</taxon>
        <taxon>metagenomes</taxon>
        <taxon>ecological metagenomes</taxon>
    </lineage>
</organism>